<sequence length="392" mass="39421">MTAGPASRAGVVAVLGTAQTLAWASSYYLPAILAAPMAAEFGVPASWVFGAFSAALVVSAFLGPWAGRAIDRRGGRPVLAASSLVFAVALALLAAAPSFPVLALGWLLLGIGMAVGLYEAAFSTLAHLYGREARASITGITLIAGFASTVGWPASALLLDAIGWRGACVAWAALHLLLGLPLNLLLPRRGPAPDETATTAGAAAALDAPPPRYAMPLLSFAFGTTVFVSAAMAAHLPGLIAAAGLPVAVAVTAGALIGPAQVVARVGEWTVRRRFHPLVAARLATLGHPLGAAVLLFLGGPAGAYALALLHGGGNGILTIAKGALPLAVFGPAGYGARQGWISAPARVLQAASPFLFGVALERLGADALAVTTGLSLSALFALLLLRTRRHA</sequence>
<keyword evidence="9" id="KW-1185">Reference proteome</keyword>
<feature type="transmembrane region" description="Helical" evidence="6">
    <location>
        <begin position="103"/>
        <end position="125"/>
    </location>
</feature>
<dbReference type="Gene3D" id="1.20.1250.20">
    <property type="entry name" value="MFS general substrate transporter like domains"/>
    <property type="match status" value="1"/>
</dbReference>
<dbReference type="EMBL" id="BAAAFZ010000053">
    <property type="protein sequence ID" value="GAA0592786.1"/>
    <property type="molecule type" value="Genomic_DNA"/>
</dbReference>
<dbReference type="SUPFAM" id="SSF103473">
    <property type="entry name" value="MFS general substrate transporter"/>
    <property type="match status" value="1"/>
</dbReference>
<feature type="transmembrane region" description="Helical" evidence="6">
    <location>
        <begin position="239"/>
        <end position="258"/>
    </location>
</feature>
<name>A0ABN1FKM3_9PROT</name>
<feature type="transmembrane region" description="Helical" evidence="6">
    <location>
        <begin position="48"/>
        <end position="66"/>
    </location>
</feature>
<dbReference type="PROSITE" id="PS50850">
    <property type="entry name" value="MFS"/>
    <property type="match status" value="1"/>
</dbReference>
<reference evidence="8 9" key="1">
    <citation type="journal article" date="2019" name="Int. J. Syst. Evol. Microbiol.">
        <title>The Global Catalogue of Microorganisms (GCM) 10K type strain sequencing project: providing services to taxonomists for standard genome sequencing and annotation.</title>
        <authorList>
            <consortium name="The Broad Institute Genomics Platform"/>
            <consortium name="The Broad Institute Genome Sequencing Center for Infectious Disease"/>
            <person name="Wu L."/>
            <person name="Ma J."/>
        </authorList>
    </citation>
    <scope>NUCLEOTIDE SEQUENCE [LARGE SCALE GENOMIC DNA]</scope>
    <source>
        <strain evidence="8 9">JCM 9933</strain>
    </source>
</reference>
<keyword evidence="3 6" id="KW-0812">Transmembrane</keyword>
<dbReference type="InterPro" id="IPR020846">
    <property type="entry name" value="MFS_dom"/>
</dbReference>
<accession>A0ABN1FKM3</accession>
<feature type="transmembrane region" description="Helical" evidence="6">
    <location>
        <begin position="279"/>
        <end position="300"/>
    </location>
</feature>
<evidence type="ECO:0000313" key="9">
    <source>
        <dbReference type="Proteomes" id="UP001501588"/>
    </source>
</evidence>
<organism evidence="8 9">
    <name type="scientific">Craurococcus roseus</name>
    <dbReference type="NCBI Taxonomy" id="77585"/>
    <lineage>
        <taxon>Bacteria</taxon>
        <taxon>Pseudomonadati</taxon>
        <taxon>Pseudomonadota</taxon>
        <taxon>Alphaproteobacteria</taxon>
        <taxon>Acetobacterales</taxon>
        <taxon>Acetobacteraceae</taxon>
        <taxon>Craurococcus</taxon>
    </lineage>
</organism>
<dbReference type="Proteomes" id="UP001501588">
    <property type="component" value="Unassembled WGS sequence"/>
</dbReference>
<dbReference type="InterPro" id="IPR011701">
    <property type="entry name" value="MFS"/>
</dbReference>
<evidence type="ECO:0000256" key="6">
    <source>
        <dbReference type="SAM" id="Phobius"/>
    </source>
</evidence>
<feature type="transmembrane region" description="Helical" evidence="6">
    <location>
        <begin position="364"/>
        <end position="386"/>
    </location>
</feature>
<evidence type="ECO:0000256" key="1">
    <source>
        <dbReference type="ARBA" id="ARBA00004651"/>
    </source>
</evidence>
<keyword evidence="2" id="KW-1003">Cell membrane</keyword>
<feature type="transmembrane region" description="Helical" evidence="6">
    <location>
        <begin position="164"/>
        <end position="186"/>
    </location>
</feature>
<keyword evidence="5 6" id="KW-0472">Membrane</keyword>
<protein>
    <submittedName>
        <fullName evidence="8">MFS transporter</fullName>
    </submittedName>
</protein>
<dbReference type="PANTHER" id="PTHR43124:SF3">
    <property type="entry name" value="CHLORAMPHENICOL EFFLUX PUMP RV0191"/>
    <property type="match status" value="1"/>
</dbReference>
<evidence type="ECO:0000256" key="2">
    <source>
        <dbReference type="ARBA" id="ARBA00022475"/>
    </source>
</evidence>
<evidence type="ECO:0000256" key="4">
    <source>
        <dbReference type="ARBA" id="ARBA00022989"/>
    </source>
</evidence>
<feature type="transmembrane region" description="Helical" evidence="6">
    <location>
        <begin position="213"/>
        <end position="233"/>
    </location>
</feature>
<dbReference type="PANTHER" id="PTHR43124">
    <property type="entry name" value="PURINE EFFLUX PUMP PBUE"/>
    <property type="match status" value="1"/>
</dbReference>
<evidence type="ECO:0000256" key="5">
    <source>
        <dbReference type="ARBA" id="ARBA00023136"/>
    </source>
</evidence>
<comment type="caution">
    <text evidence="8">The sequence shown here is derived from an EMBL/GenBank/DDBJ whole genome shotgun (WGS) entry which is preliminary data.</text>
</comment>
<keyword evidence="4 6" id="KW-1133">Transmembrane helix</keyword>
<gene>
    <name evidence="8" type="ORF">GCM10009416_34000</name>
</gene>
<proteinExistence type="predicted"/>
<feature type="transmembrane region" description="Helical" evidence="6">
    <location>
        <begin position="137"/>
        <end position="158"/>
    </location>
</feature>
<feature type="domain" description="Major facilitator superfamily (MFS) profile" evidence="7">
    <location>
        <begin position="11"/>
        <end position="391"/>
    </location>
</feature>
<evidence type="ECO:0000259" key="7">
    <source>
        <dbReference type="PROSITE" id="PS50850"/>
    </source>
</evidence>
<dbReference type="InterPro" id="IPR036259">
    <property type="entry name" value="MFS_trans_sf"/>
</dbReference>
<dbReference type="Pfam" id="PF07690">
    <property type="entry name" value="MFS_1"/>
    <property type="match status" value="1"/>
</dbReference>
<dbReference type="RefSeq" id="WP_343896568.1">
    <property type="nucleotide sequence ID" value="NZ_BAAAFZ010000053.1"/>
</dbReference>
<evidence type="ECO:0000313" key="8">
    <source>
        <dbReference type="EMBL" id="GAA0592786.1"/>
    </source>
</evidence>
<evidence type="ECO:0000256" key="3">
    <source>
        <dbReference type="ARBA" id="ARBA00022692"/>
    </source>
</evidence>
<feature type="transmembrane region" description="Helical" evidence="6">
    <location>
        <begin position="78"/>
        <end position="97"/>
    </location>
</feature>
<dbReference type="InterPro" id="IPR050189">
    <property type="entry name" value="MFS_Efflux_Transporters"/>
</dbReference>
<comment type="subcellular location">
    <subcellularLocation>
        <location evidence="1">Cell membrane</location>
        <topology evidence="1">Multi-pass membrane protein</topology>
    </subcellularLocation>
</comment>